<evidence type="ECO:0000256" key="1">
    <source>
        <dbReference type="SAM" id="MobiDB-lite"/>
    </source>
</evidence>
<feature type="region of interest" description="Disordered" evidence="1">
    <location>
        <begin position="1259"/>
        <end position="1306"/>
    </location>
</feature>
<evidence type="ECO:0000313" key="3">
    <source>
        <dbReference type="EMBL" id="CAE0757055.1"/>
    </source>
</evidence>
<feature type="region of interest" description="Disordered" evidence="1">
    <location>
        <begin position="1033"/>
        <end position="1054"/>
    </location>
</feature>
<keyword evidence="2" id="KW-0812">Transmembrane</keyword>
<proteinExistence type="predicted"/>
<protein>
    <recommendedName>
        <fullName evidence="4">Response regulatory domain-containing protein</fullName>
    </recommendedName>
</protein>
<feature type="transmembrane region" description="Helical" evidence="2">
    <location>
        <begin position="74"/>
        <end position="95"/>
    </location>
</feature>
<feature type="transmembrane region" description="Helical" evidence="2">
    <location>
        <begin position="157"/>
        <end position="176"/>
    </location>
</feature>
<evidence type="ECO:0008006" key="4">
    <source>
        <dbReference type="Google" id="ProtNLM"/>
    </source>
</evidence>
<feature type="transmembrane region" description="Helical" evidence="2">
    <location>
        <begin position="392"/>
        <end position="413"/>
    </location>
</feature>
<name>A0A7S4EWM0_CHRCT</name>
<feature type="region of interest" description="Disordered" evidence="1">
    <location>
        <begin position="543"/>
        <end position="566"/>
    </location>
</feature>
<keyword evidence="2" id="KW-0472">Membrane</keyword>
<evidence type="ECO:0000256" key="2">
    <source>
        <dbReference type="SAM" id="Phobius"/>
    </source>
</evidence>
<keyword evidence="2" id="KW-1133">Transmembrane helix</keyword>
<feature type="transmembrane region" description="Helical" evidence="2">
    <location>
        <begin position="126"/>
        <end position="145"/>
    </location>
</feature>
<sequence>MHKHYRRFEATKHVHDVFLMVEITVCVLCWLASPSSWALVAVFAPYMAVLYASRKIAHRMHSPKDALDFFARCWMVMTITTCIVLVGVNVHFGFMRNVPDFGVWCTALANAMIPQYLWLMGIPFSYRWLSTLSIGITYTISPQWSMMPHVHAALLQWVALVVGDFVGRLWTACLFADKCSEEEMERFRASLSEARRFAHEAQRSTAQSHKHDPSQSFWSTHAPCAAGADARCNGGTRCAGRIDVLEAEPSFGRQSRADRSIEARQSPRELSCAFLRTECSGVCVAFSCPKLQARYVADVFREGQTPHFTFCNAGVLLGAAVAAVDTNARDCGILISLFFFSVLIIRTMLRTKHGNELRTALVFGRLWVLATAVLSLCYLFTDSWLSQCPASVGSIVCWASLLLMLPMQLHFAAVPSPHALATRGCTLATAALYVGCRLQQLPLFAPQLPLAELTGIDDHATANLSDDMATEMATEMTTHAKHMSGLLDASEPGSRSECAGGGAHHSVSMLVLVLALFIGELLGVSCDAFRKQQWHLRMLRREHEARETELERKRQEAQRRTDAENRAADSRLNHLVKGSIGSAVTMISHLLDDDGRDGRAEAAHALPEVHRKQLQVLTTRLREIISWCHRRQVLVQQEEGTYVSIPKALNLHETLLAKFGETGRVDIRSGDERVCVDESVLLLLIEEWLSNLRKYAVPGLTEVEARLAGPDEAAEMPGGAGGRYGSMLLLTVRSRDKPGTAALSPQECELVLRAGFKSHKATAHSDGVGVPSMLRAAVAAHGSVSLSTGKDAGGRNCTCVHIVLPACRAEISPSDDEADGAVPSAEASLHEASLDRCELSMEASKFGEASGLEACRREASERGGRLPTPPEGITGEAFAEELEPDAVDDNLLGSASTAGAASVAANEDERSRSSLLADLSSDETSPLIGRLPGAAFAKLIDRRATPSPLSRENTAAQLAANDAAQCCAGHGGVAQASGAASMVASAPAGKHERARELGAVGAALRHGASVERVGSCPARLDEKHTDKKQMCAVEAAEASSEDERGETPPQGCTCLHGATPSPLLKKEECESQEPAESAAAAAAAAAPPAPAAALPVVVGYSADIAVRTLMKSLMAMVDADVASAVLGADKHDAAAFVGVALEAKGQLHKLEAKGSARAQADIVLVDGRCGASAVMVEHLHESGFDGVIGVIGDESEDFYDLAQLPGVVWIGRGGDKARKAGMASRVLDAHDMRRQERAPMPSADLIQTAPHALCEPVADCSDRRSASPASGTSAPTADAAPAVPPAAAHAVRSLRAPPPSPSQPPVVAALDDDDLARHVLSTCLECTLGCDMRRSRAVGKTLDEQLAFVDFALGLLDADMQPVSSPLPPVDAVILDQNINLDHSPPIFGSDVAAQLRKRGFKGAVIILTGESEQKLDELRLTSLAEAVLEKGSSLPRLAQTVNMLVHSRKSVADS</sequence>
<feature type="transmembrane region" description="Helical" evidence="2">
    <location>
        <begin position="331"/>
        <end position="349"/>
    </location>
</feature>
<feature type="compositionally biased region" description="Low complexity" evidence="1">
    <location>
        <begin position="1266"/>
        <end position="1295"/>
    </location>
</feature>
<dbReference type="EMBL" id="HBIZ01015610">
    <property type="protein sequence ID" value="CAE0757055.1"/>
    <property type="molecule type" value="Transcribed_RNA"/>
</dbReference>
<feature type="transmembrane region" description="Helical" evidence="2">
    <location>
        <begin position="361"/>
        <end position="380"/>
    </location>
</feature>
<dbReference type="Gene3D" id="3.40.50.2300">
    <property type="match status" value="1"/>
</dbReference>
<organism evidence="3">
    <name type="scientific">Chrysotila carterae</name>
    <name type="common">Marine alga</name>
    <name type="synonym">Syracosphaera carterae</name>
    <dbReference type="NCBI Taxonomy" id="13221"/>
    <lineage>
        <taxon>Eukaryota</taxon>
        <taxon>Haptista</taxon>
        <taxon>Haptophyta</taxon>
        <taxon>Prymnesiophyceae</taxon>
        <taxon>Isochrysidales</taxon>
        <taxon>Isochrysidaceae</taxon>
        <taxon>Chrysotila</taxon>
    </lineage>
</organism>
<accession>A0A7S4EWM0</accession>
<gene>
    <name evidence="3" type="ORF">PCAR00345_LOCUS9649</name>
</gene>
<reference evidence="3" key="1">
    <citation type="submission" date="2021-01" db="EMBL/GenBank/DDBJ databases">
        <authorList>
            <person name="Corre E."/>
            <person name="Pelletier E."/>
            <person name="Niang G."/>
            <person name="Scheremetjew M."/>
            <person name="Finn R."/>
            <person name="Kale V."/>
            <person name="Holt S."/>
            <person name="Cochrane G."/>
            <person name="Meng A."/>
            <person name="Brown T."/>
            <person name="Cohen L."/>
        </authorList>
    </citation>
    <scope>NUCLEOTIDE SEQUENCE</scope>
    <source>
        <strain evidence="3">CCMP645</strain>
    </source>
</reference>